<protein>
    <submittedName>
        <fullName evidence="4">Nitrite reductase</fullName>
    </submittedName>
</protein>
<evidence type="ECO:0000313" key="2">
    <source>
        <dbReference type="EMBL" id="VDD85516.1"/>
    </source>
</evidence>
<gene>
    <name evidence="2" type="ORF">EVEC_LOCUS659</name>
</gene>
<dbReference type="WBParaSite" id="EVEC_0000093801-mRNA-1">
    <property type="protein sequence ID" value="EVEC_0000093801-mRNA-1"/>
    <property type="gene ID" value="EVEC_0000093801"/>
</dbReference>
<accession>A0A0N4UU94</accession>
<dbReference type="Proteomes" id="UP000274131">
    <property type="component" value="Unassembled WGS sequence"/>
</dbReference>
<organism evidence="4">
    <name type="scientific">Enterobius vermicularis</name>
    <name type="common">Human pinworm</name>
    <dbReference type="NCBI Taxonomy" id="51028"/>
    <lineage>
        <taxon>Eukaryota</taxon>
        <taxon>Metazoa</taxon>
        <taxon>Ecdysozoa</taxon>
        <taxon>Nematoda</taxon>
        <taxon>Chromadorea</taxon>
        <taxon>Rhabditida</taxon>
        <taxon>Spirurina</taxon>
        <taxon>Oxyuridomorpha</taxon>
        <taxon>Oxyuroidea</taxon>
        <taxon>Oxyuridae</taxon>
        <taxon>Enterobius</taxon>
    </lineage>
</organism>
<name>A0A0N4UU94_ENTVE</name>
<evidence type="ECO:0000256" key="1">
    <source>
        <dbReference type="SAM" id="MobiDB-lite"/>
    </source>
</evidence>
<proteinExistence type="predicted"/>
<dbReference type="AlphaFoldDB" id="A0A0N4UU94"/>
<evidence type="ECO:0000313" key="3">
    <source>
        <dbReference type="Proteomes" id="UP000274131"/>
    </source>
</evidence>
<sequence length="104" mass="10841">EWGVHSGHPSGRANHAVYRQDSGASDPGGCDLHHAGVSVAGVLGAALECAVLLRWDVPVDHRGCHDGLHGASAVLRDVSAVRVFDEEGEFQGKPDTPLGVIART</sequence>
<keyword evidence="3" id="KW-1185">Reference proteome</keyword>
<reference evidence="2 3" key="2">
    <citation type="submission" date="2018-10" db="EMBL/GenBank/DDBJ databases">
        <authorList>
            <consortium name="Pathogen Informatics"/>
        </authorList>
    </citation>
    <scope>NUCLEOTIDE SEQUENCE [LARGE SCALE GENOMIC DNA]</scope>
</reference>
<feature type="region of interest" description="Disordered" evidence="1">
    <location>
        <begin position="1"/>
        <end position="30"/>
    </location>
</feature>
<reference evidence="4" key="1">
    <citation type="submission" date="2017-02" db="UniProtKB">
        <authorList>
            <consortium name="WormBaseParasite"/>
        </authorList>
    </citation>
    <scope>IDENTIFICATION</scope>
</reference>
<dbReference type="EMBL" id="UXUI01001931">
    <property type="protein sequence ID" value="VDD85516.1"/>
    <property type="molecule type" value="Genomic_DNA"/>
</dbReference>
<evidence type="ECO:0000313" key="4">
    <source>
        <dbReference type="WBParaSite" id="EVEC_0000093801-mRNA-1"/>
    </source>
</evidence>